<dbReference type="AlphaFoldDB" id="A0A0R1YYH6"/>
<dbReference type="EMBL" id="AZGK01000003">
    <property type="protein sequence ID" value="KRM47093.1"/>
    <property type="molecule type" value="Genomic_DNA"/>
</dbReference>
<keyword evidence="1" id="KW-0472">Membrane</keyword>
<feature type="transmembrane region" description="Helical" evidence="1">
    <location>
        <begin position="105"/>
        <end position="126"/>
    </location>
</feature>
<keyword evidence="1" id="KW-0812">Transmembrane</keyword>
<keyword evidence="1" id="KW-1133">Transmembrane helix</keyword>
<organism evidence="2 3">
    <name type="scientific">Lentilactobacillus parabuchneri DSM 5707 = NBRC 107865</name>
    <dbReference type="NCBI Taxonomy" id="1423784"/>
    <lineage>
        <taxon>Bacteria</taxon>
        <taxon>Bacillati</taxon>
        <taxon>Bacillota</taxon>
        <taxon>Bacilli</taxon>
        <taxon>Lactobacillales</taxon>
        <taxon>Lactobacillaceae</taxon>
        <taxon>Lentilactobacillus</taxon>
    </lineage>
</organism>
<evidence type="ECO:0000313" key="2">
    <source>
        <dbReference type="EMBL" id="KRM47093.1"/>
    </source>
</evidence>
<evidence type="ECO:0008006" key="4">
    <source>
        <dbReference type="Google" id="ProtNLM"/>
    </source>
</evidence>
<feature type="transmembrane region" description="Helical" evidence="1">
    <location>
        <begin position="73"/>
        <end position="99"/>
    </location>
</feature>
<name>A0A0R1YYH6_9LACO</name>
<dbReference type="RefSeq" id="WP_057910999.1">
    <property type="nucleotide sequence ID" value="NZ_AZGK01000003.1"/>
</dbReference>
<gene>
    <name evidence="2" type="ORF">FC51_GL001527</name>
</gene>
<dbReference type="InterPro" id="IPR012861">
    <property type="entry name" value="DUF1634"/>
</dbReference>
<protein>
    <recommendedName>
        <fullName evidence="4">Integral membrane protein</fullName>
    </recommendedName>
</protein>
<feature type="transmembrane region" description="Helical" evidence="1">
    <location>
        <begin position="24"/>
        <end position="45"/>
    </location>
</feature>
<evidence type="ECO:0000256" key="1">
    <source>
        <dbReference type="SAM" id="Phobius"/>
    </source>
</evidence>
<evidence type="ECO:0000313" key="3">
    <source>
        <dbReference type="Proteomes" id="UP000051957"/>
    </source>
</evidence>
<reference evidence="2 3" key="1">
    <citation type="journal article" date="2015" name="Genome Announc.">
        <title>Expanding the biotechnology potential of lactobacilli through comparative genomics of 213 strains and associated genera.</title>
        <authorList>
            <person name="Sun Z."/>
            <person name="Harris H.M."/>
            <person name="McCann A."/>
            <person name="Guo C."/>
            <person name="Argimon S."/>
            <person name="Zhang W."/>
            <person name="Yang X."/>
            <person name="Jeffery I.B."/>
            <person name="Cooney J.C."/>
            <person name="Kagawa T.F."/>
            <person name="Liu W."/>
            <person name="Song Y."/>
            <person name="Salvetti E."/>
            <person name="Wrobel A."/>
            <person name="Rasinkangas P."/>
            <person name="Parkhill J."/>
            <person name="Rea M.C."/>
            <person name="O'Sullivan O."/>
            <person name="Ritari J."/>
            <person name="Douillard F.P."/>
            <person name="Paul Ross R."/>
            <person name="Yang R."/>
            <person name="Briner A.E."/>
            <person name="Felis G.E."/>
            <person name="de Vos W.M."/>
            <person name="Barrangou R."/>
            <person name="Klaenhammer T.R."/>
            <person name="Caufield P.W."/>
            <person name="Cui Y."/>
            <person name="Zhang H."/>
            <person name="O'Toole P.W."/>
        </authorList>
    </citation>
    <scope>NUCLEOTIDE SEQUENCE [LARGE SCALE GENOMIC DNA]</scope>
    <source>
        <strain evidence="2 3">DSM 5707</strain>
    </source>
</reference>
<dbReference type="PATRIC" id="fig|1423784.4.peg.1560"/>
<dbReference type="Pfam" id="PF07843">
    <property type="entry name" value="DUF1634"/>
    <property type="match status" value="1"/>
</dbReference>
<dbReference type="Proteomes" id="UP000051957">
    <property type="component" value="Unassembled WGS sequence"/>
</dbReference>
<accession>A0A0R1YYH6</accession>
<dbReference type="GeneID" id="69803405"/>
<proteinExistence type="predicted"/>
<comment type="caution">
    <text evidence="2">The sequence shown here is derived from an EMBL/GenBank/DDBJ whole genome shotgun (WGS) entry which is preliminary data.</text>
</comment>
<sequence length="127" mass="13995">MAKNSNEQEIKEEMADVELVIGKILRLGVIVSATIMIIGLVLLIVKGNGGYPHNAFPTDFTNIWAGIAQLKPYAIMMLGIFCLILTPVLRVAVSIYSFYREGDHLYVVITTIVLVILGISFVLGIMR</sequence>